<keyword evidence="2" id="KW-1185">Reference proteome</keyword>
<feature type="non-terminal residue" evidence="1">
    <location>
        <position position="1"/>
    </location>
</feature>
<sequence>AKSSAFYTLVKSNKTTYVELLELSKKLIDYAIKINLKQDLLNTFKILIHNAQNGNQEKKIYLSNTFNQEEKNYLSNIFNSAIIKHKSHPPKRLKASIKNNIYKDK</sequence>
<reference evidence="1" key="1">
    <citation type="submission" date="2021-06" db="EMBL/GenBank/DDBJ databases">
        <authorList>
            <person name="Kallberg Y."/>
            <person name="Tangrot J."/>
            <person name="Rosling A."/>
        </authorList>
    </citation>
    <scope>NUCLEOTIDE SEQUENCE</scope>
    <source>
        <strain evidence="1">IL203A</strain>
    </source>
</reference>
<comment type="caution">
    <text evidence="1">The sequence shown here is derived from an EMBL/GenBank/DDBJ whole genome shotgun (WGS) entry which is preliminary data.</text>
</comment>
<proteinExistence type="predicted"/>
<accession>A0ACA9QB32</accession>
<dbReference type="Proteomes" id="UP000789702">
    <property type="component" value="Unassembled WGS sequence"/>
</dbReference>
<name>A0ACA9QB32_9GLOM</name>
<dbReference type="EMBL" id="CAJVPU010041429">
    <property type="protein sequence ID" value="CAG8741461.1"/>
    <property type="molecule type" value="Genomic_DNA"/>
</dbReference>
<evidence type="ECO:0000313" key="2">
    <source>
        <dbReference type="Proteomes" id="UP000789702"/>
    </source>
</evidence>
<organism evidence="1 2">
    <name type="scientific">Dentiscutata heterogama</name>
    <dbReference type="NCBI Taxonomy" id="1316150"/>
    <lineage>
        <taxon>Eukaryota</taxon>
        <taxon>Fungi</taxon>
        <taxon>Fungi incertae sedis</taxon>
        <taxon>Mucoromycota</taxon>
        <taxon>Glomeromycotina</taxon>
        <taxon>Glomeromycetes</taxon>
        <taxon>Diversisporales</taxon>
        <taxon>Gigasporaceae</taxon>
        <taxon>Dentiscutata</taxon>
    </lineage>
</organism>
<evidence type="ECO:0000313" key="1">
    <source>
        <dbReference type="EMBL" id="CAG8741461.1"/>
    </source>
</evidence>
<gene>
    <name evidence="1" type="ORF">DHETER_LOCUS14072</name>
</gene>
<protein>
    <submittedName>
        <fullName evidence="1">12215_t:CDS:1</fullName>
    </submittedName>
</protein>